<feature type="domain" description="Outer membrane protein beta-barrel" evidence="3">
    <location>
        <begin position="19"/>
        <end position="194"/>
    </location>
</feature>
<evidence type="ECO:0000259" key="3">
    <source>
        <dbReference type="Pfam" id="PF13505"/>
    </source>
</evidence>
<sequence>MTRRIVFGLLGLVSFVIGMTGAAGAGADWADRSYFAGQLGAFVPGDDLDDADLHTRTAFLLSYGYHLTPTLSVEGAAGYAAAHGDHSRFYPVVGYTDVDMNLAVLPLTVSLVGHLPLGRLELEGGGGVGLYYAYFDGDLDNFWWDHRTFNDSDFVTGVHLEAAVTYRFASRFSAGISARRWWTQEAGFHDSVHGVAVRLDANLDGWVVGGRIGFQF</sequence>
<comment type="caution">
    <text evidence="4">The sequence shown here is derived from an EMBL/GenBank/DDBJ whole genome shotgun (WGS) entry which is preliminary data.</text>
</comment>
<keyword evidence="5" id="KW-1185">Reference proteome</keyword>
<feature type="chain" id="PRO_5026937871" evidence="2">
    <location>
        <begin position="26"/>
        <end position="216"/>
    </location>
</feature>
<dbReference type="InterPro" id="IPR027385">
    <property type="entry name" value="Beta-barrel_OMP"/>
</dbReference>
<evidence type="ECO:0000313" key="4">
    <source>
        <dbReference type="EMBL" id="NDY41456.1"/>
    </source>
</evidence>
<organism evidence="4 5">
    <name type="scientific">Dissulfurirhabdus thermomarina</name>
    <dbReference type="NCBI Taxonomy" id="1765737"/>
    <lineage>
        <taxon>Bacteria</taxon>
        <taxon>Deltaproteobacteria</taxon>
        <taxon>Dissulfurirhabdaceae</taxon>
        <taxon>Dissulfurirhabdus</taxon>
    </lineage>
</organism>
<protein>
    <submittedName>
        <fullName evidence="4">Outer membrane beta-barrel protein</fullName>
    </submittedName>
</protein>
<name>A0A6N9TSC1_DISTH</name>
<dbReference type="Pfam" id="PF13505">
    <property type="entry name" value="OMP_b-brl"/>
    <property type="match status" value="1"/>
</dbReference>
<accession>A0A6N9TSC1</accession>
<dbReference type="InterPro" id="IPR011250">
    <property type="entry name" value="OMP/PagP_B-barrel"/>
</dbReference>
<reference evidence="4 5" key="1">
    <citation type="submission" date="2020-02" db="EMBL/GenBank/DDBJ databases">
        <title>Comparative genomics of sulfur disproportionating microorganisms.</title>
        <authorList>
            <person name="Ward L.M."/>
            <person name="Bertran E."/>
            <person name="Johnston D.T."/>
        </authorList>
    </citation>
    <scope>NUCLEOTIDE SEQUENCE [LARGE SCALE GENOMIC DNA]</scope>
    <source>
        <strain evidence="4 5">DSM 100025</strain>
    </source>
</reference>
<dbReference type="SUPFAM" id="SSF56925">
    <property type="entry name" value="OMPA-like"/>
    <property type="match status" value="1"/>
</dbReference>
<gene>
    <name evidence="4" type="ORF">G3N55_01130</name>
</gene>
<dbReference type="RefSeq" id="WP_163297615.1">
    <property type="nucleotide sequence ID" value="NZ_JAAGRR010000005.1"/>
</dbReference>
<feature type="signal peptide" evidence="2">
    <location>
        <begin position="1"/>
        <end position="25"/>
    </location>
</feature>
<evidence type="ECO:0000256" key="1">
    <source>
        <dbReference type="ARBA" id="ARBA00022729"/>
    </source>
</evidence>
<keyword evidence="1 2" id="KW-0732">Signal</keyword>
<proteinExistence type="predicted"/>
<evidence type="ECO:0000256" key="2">
    <source>
        <dbReference type="SAM" id="SignalP"/>
    </source>
</evidence>
<dbReference type="Proteomes" id="UP000469346">
    <property type="component" value="Unassembled WGS sequence"/>
</dbReference>
<dbReference type="EMBL" id="JAAGRR010000005">
    <property type="protein sequence ID" value="NDY41456.1"/>
    <property type="molecule type" value="Genomic_DNA"/>
</dbReference>
<dbReference type="AlphaFoldDB" id="A0A6N9TSC1"/>
<evidence type="ECO:0000313" key="5">
    <source>
        <dbReference type="Proteomes" id="UP000469346"/>
    </source>
</evidence>
<dbReference type="Gene3D" id="2.40.160.20">
    <property type="match status" value="1"/>
</dbReference>